<organism evidence="1">
    <name type="scientific">uncultured bacterium scaffold00056</name>
    <dbReference type="NCBI Taxonomy" id="1132475"/>
    <lineage>
        <taxon>Bacteria</taxon>
        <taxon>environmental samples</taxon>
    </lineage>
</organism>
<reference evidence="1" key="1">
    <citation type="submission" date="2011-12" db="EMBL/GenBank/DDBJ databases">
        <authorList>
            <person name="Lu H.-P."/>
            <person name="Wang Y.-B."/>
            <person name="Huang S.-W."/>
            <person name="Lin C.-Y."/>
            <person name="Wu M."/>
            <person name="Hsieh C.-H."/>
            <person name="Yu H.-T."/>
        </authorList>
    </citation>
    <scope>NUCLEOTIDE SEQUENCE</scope>
</reference>
<sequence length="31" mass="3629">MGLYRITLNQLEGADLTINEVEVIQTFMMRE</sequence>
<name>I7ARM2_9BACT</name>
<dbReference type="EMBL" id="JQ335997">
    <property type="protein sequence ID" value="AFN84592.1"/>
    <property type="molecule type" value="Genomic_DNA"/>
</dbReference>
<reference evidence="1" key="2">
    <citation type="journal article" date="2012" name="BMC Genomics">
        <title>Metagenomic analysis reveals a functional signature for biomass degradation by cecal microbiota in the leaf-eating flying squirrel (Petaurista alborufus lena).</title>
        <authorList>
            <person name="Lu H.P."/>
            <person name="Wang Y.B."/>
            <person name="Huang S.W."/>
            <person name="Lin C.Y."/>
            <person name="Wu M."/>
            <person name="Hsieh C.H."/>
            <person name="Yu H.T."/>
        </authorList>
    </citation>
    <scope>NUCLEOTIDE SEQUENCE</scope>
</reference>
<accession>I7ARM2</accession>
<proteinExistence type="predicted"/>
<dbReference type="AlphaFoldDB" id="I7ARM2"/>
<protein>
    <submittedName>
        <fullName evidence="1">Uncharacterized protein</fullName>
    </submittedName>
</protein>
<evidence type="ECO:0000313" key="1">
    <source>
        <dbReference type="EMBL" id="AFN84592.1"/>
    </source>
</evidence>